<reference evidence="3" key="1">
    <citation type="journal article" date="2023" name="Plant J.">
        <title>The genome of the king protea, Protea cynaroides.</title>
        <authorList>
            <person name="Chang J."/>
            <person name="Duong T.A."/>
            <person name="Schoeman C."/>
            <person name="Ma X."/>
            <person name="Roodt D."/>
            <person name="Barker N."/>
            <person name="Li Z."/>
            <person name="Van de Peer Y."/>
            <person name="Mizrachi E."/>
        </authorList>
    </citation>
    <scope>NUCLEOTIDE SEQUENCE</scope>
    <source>
        <tissue evidence="3">Young leaves</tissue>
    </source>
</reference>
<dbReference type="Gene3D" id="3.40.50.850">
    <property type="entry name" value="Isochorismatase-like"/>
    <property type="match status" value="1"/>
</dbReference>
<sequence length="192" mass="21197">MEEKWKKTAMFVIDMQKDYLLPGKFMQLPGGEAVIPNVIKAVEVARQRGILVIWIVREHDSLGRDVELFRTHMYGKEKEGPAVKGSVGAELADGLVIQKSDYKIVKTRFSAFFGTNLHPLLQRAGIDSLVVTGIQTPNCIRQTIFEAVELDYPSISIITDATAAATPEIHAANLLDMTNVGVATPTLKEWCA</sequence>
<evidence type="ECO:0000259" key="2">
    <source>
        <dbReference type="Pfam" id="PF00857"/>
    </source>
</evidence>
<keyword evidence="4" id="KW-1185">Reference proteome</keyword>
<evidence type="ECO:0000256" key="1">
    <source>
        <dbReference type="ARBA" id="ARBA00006336"/>
    </source>
</evidence>
<feature type="domain" description="Isochorismatase-like" evidence="2">
    <location>
        <begin position="8"/>
        <end position="183"/>
    </location>
</feature>
<dbReference type="PANTHER" id="PTHR47044">
    <property type="entry name" value="OS02G0276400 PROTEIN"/>
    <property type="match status" value="1"/>
</dbReference>
<dbReference type="CDD" id="cd00431">
    <property type="entry name" value="cysteine_hydrolases"/>
    <property type="match status" value="1"/>
</dbReference>
<evidence type="ECO:0000313" key="3">
    <source>
        <dbReference type="EMBL" id="KAJ4974279.1"/>
    </source>
</evidence>
<name>A0A9Q0QWI0_9MAGN</name>
<comment type="caution">
    <text evidence="3">The sequence shown here is derived from an EMBL/GenBank/DDBJ whole genome shotgun (WGS) entry which is preliminary data.</text>
</comment>
<protein>
    <recommendedName>
        <fullName evidence="2">Isochorismatase-like domain-containing protein</fullName>
    </recommendedName>
</protein>
<dbReference type="InterPro" id="IPR000868">
    <property type="entry name" value="Isochorismatase-like_dom"/>
</dbReference>
<accession>A0A9Q0QWI0</accession>
<comment type="similarity">
    <text evidence="1">Belongs to the isochorismatase family.</text>
</comment>
<gene>
    <name evidence="3" type="ORF">NE237_007453</name>
</gene>
<dbReference type="SUPFAM" id="SSF52499">
    <property type="entry name" value="Isochorismatase-like hydrolases"/>
    <property type="match status" value="1"/>
</dbReference>
<dbReference type="InterPro" id="IPR036380">
    <property type="entry name" value="Isochorismatase-like_sf"/>
</dbReference>
<evidence type="ECO:0000313" key="4">
    <source>
        <dbReference type="Proteomes" id="UP001141806"/>
    </source>
</evidence>
<dbReference type="AlphaFoldDB" id="A0A9Q0QWI0"/>
<organism evidence="3 4">
    <name type="scientific">Protea cynaroides</name>
    <dbReference type="NCBI Taxonomy" id="273540"/>
    <lineage>
        <taxon>Eukaryota</taxon>
        <taxon>Viridiplantae</taxon>
        <taxon>Streptophyta</taxon>
        <taxon>Embryophyta</taxon>
        <taxon>Tracheophyta</taxon>
        <taxon>Spermatophyta</taxon>
        <taxon>Magnoliopsida</taxon>
        <taxon>Proteales</taxon>
        <taxon>Proteaceae</taxon>
        <taxon>Protea</taxon>
    </lineage>
</organism>
<proteinExistence type="inferred from homology"/>
<dbReference type="Proteomes" id="UP001141806">
    <property type="component" value="Unassembled WGS sequence"/>
</dbReference>
<dbReference type="Pfam" id="PF00857">
    <property type="entry name" value="Isochorismatase"/>
    <property type="match status" value="1"/>
</dbReference>
<dbReference type="OrthoDB" id="167809at2759"/>
<dbReference type="EMBL" id="JAMYWD010000004">
    <property type="protein sequence ID" value="KAJ4974279.1"/>
    <property type="molecule type" value="Genomic_DNA"/>
</dbReference>